<organism evidence="2 3">
    <name type="scientific">Phialophora macrospora</name>
    <dbReference type="NCBI Taxonomy" id="1851006"/>
    <lineage>
        <taxon>Eukaryota</taxon>
        <taxon>Fungi</taxon>
        <taxon>Dikarya</taxon>
        <taxon>Ascomycota</taxon>
        <taxon>Pezizomycotina</taxon>
        <taxon>Eurotiomycetes</taxon>
        <taxon>Chaetothyriomycetidae</taxon>
        <taxon>Chaetothyriales</taxon>
        <taxon>Herpotrichiellaceae</taxon>
        <taxon>Phialophora</taxon>
    </lineage>
</organism>
<keyword evidence="3" id="KW-1185">Reference proteome</keyword>
<sequence length="121" mass="13431">MTPVRKRQRSSGKGTRKYEAAANVGTSTRCSRAGERRVSNCHRPPRSIGWDSPKLLSASQRNSLPLILHITVAYTASKHDLVQYIGQALRRGERGTTTWPHVAKQFQANNVLHCQIQAALA</sequence>
<dbReference type="EMBL" id="KN846957">
    <property type="protein sequence ID" value="KIW71525.1"/>
    <property type="molecule type" value="Genomic_DNA"/>
</dbReference>
<dbReference type="AlphaFoldDB" id="A0A0D2FYJ7"/>
<name>A0A0D2FYJ7_9EURO</name>
<reference evidence="2 3" key="1">
    <citation type="submission" date="2015-01" db="EMBL/GenBank/DDBJ databases">
        <title>The Genome Sequence of Capronia semiimmersa CBS27337.</title>
        <authorList>
            <consortium name="The Broad Institute Genomics Platform"/>
            <person name="Cuomo C."/>
            <person name="de Hoog S."/>
            <person name="Gorbushina A."/>
            <person name="Stielow B."/>
            <person name="Teixiera M."/>
            <person name="Abouelleil A."/>
            <person name="Chapman S.B."/>
            <person name="Priest M."/>
            <person name="Young S.K."/>
            <person name="Wortman J."/>
            <person name="Nusbaum C."/>
            <person name="Birren B."/>
        </authorList>
    </citation>
    <scope>NUCLEOTIDE SEQUENCE [LARGE SCALE GENOMIC DNA]</scope>
    <source>
        <strain evidence="2 3">CBS 27337</strain>
    </source>
</reference>
<evidence type="ECO:0000313" key="2">
    <source>
        <dbReference type="EMBL" id="KIW71525.1"/>
    </source>
</evidence>
<evidence type="ECO:0000256" key="1">
    <source>
        <dbReference type="SAM" id="MobiDB-lite"/>
    </source>
</evidence>
<accession>A0A0D2FYJ7</accession>
<protein>
    <submittedName>
        <fullName evidence="2">Uncharacterized protein</fullName>
    </submittedName>
</protein>
<feature type="region of interest" description="Disordered" evidence="1">
    <location>
        <begin position="1"/>
        <end position="53"/>
    </location>
</feature>
<dbReference type="HOGENOM" id="CLU_2037777_0_0_1"/>
<proteinExistence type="predicted"/>
<evidence type="ECO:0000313" key="3">
    <source>
        <dbReference type="Proteomes" id="UP000054266"/>
    </source>
</evidence>
<feature type="compositionally biased region" description="Basic residues" evidence="1">
    <location>
        <begin position="1"/>
        <end position="10"/>
    </location>
</feature>
<gene>
    <name evidence="2" type="ORF">PV04_03681</name>
</gene>
<dbReference type="Proteomes" id="UP000054266">
    <property type="component" value="Unassembled WGS sequence"/>
</dbReference>